<dbReference type="AlphaFoldDB" id="A0A0F5IA86"/>
<feature type="region of interest" description="Disordered" evidence="1">
    <location>
        <begin position="99"/>
        <end position="148"/>
    </location>
</feature>
<evidence type="ECO:0000256" key="1">
    <source>
        <dbReference type="SAM" id="MobiDB-lite"/>
    </source>
</evidence>
<evidence type="ECO:0000313" key="2">
    <source>
        <dbReference type="EMBL" id="KKB42225.1"/>
    </source>
</evidence>
<sequence>MRESSRLLADTARRIPGVQDATAVTWGSYAVVGIDVDANLDRTEVGSIKYAVAEGLKDQTHGKEAVVVADPDLYARLKEVGQDMENGQPLEGIANELADIAGRAMPEVPGEQNEHHTDQSTEDPKKQLSPNERQELEKQQEEQSNHYK</sequence>
<dbReference type="EMBL" id="JWIR02000012">
    <property type="protein sequence ID" value="KKB42225.1"/>
    <property type="molecule type" value="Genomic_DNA"/>
</dbReference>
<comment type="caution">
    <text evidence="2">The sequence shown here is derived from an EMBL/GenBank/DDBJ whole genome shotgun (WGS) entry which is preliminary data.</text>
</comment>
<organism evidence="2 3">
    <name type="scientific">Bacillus thermotolerans</name>
    <name type="common">Quasibacillus thermotolerans</name>
    <dbReference type="NCBI Taxonomy" id="1221996"/>
    <lineage>
        <taxon>Bacteria</taxon>
        <taxon>Bacillati</taxon>
        <taxon>Bacillota</taxon>
        <taxon>Bacilli</taxon>
        <taxon>Bacillales</taxon>
        <taxon>Bacillaceae</taxon>
        <taxon>Bacillus</taxon>
    </lineage>
</organism>
<evidence type="ECO:0000313" key="3">
    <source>
        <dbReference type="Proteomes" id="UP000031563"/>
    </source>
</evidence>
<keyword evidence="3" id="KW-1185">Reference proteome</keyword>
<accession>A0A0F5IA86</accession>
<reference evidence="2" key="1">
    <citation type="submission" date="2015-02" db="EMBL/GenBank/DDBJ databases">
        <title>Genome Assembly of Bacillaceae bacterium MTCC 8252.</title>
        <authorList>
            <person name="Verma A."/>
            <person name="Khatri I."/>
            <person name="Mual P."/>
            <person name="Subramanian S."/>
            <person name="Krishnamurthi S."/>
        </authorList>
    </citation>
    <scope>NUCLEOTIDE SEQUENCE [LARGE SCALE GENOMIC DNA]</scope>
    <source>
        <strain evidence="2">MTCC 8252</strain>
    </source>
</reference>
<name>A0A0F5IA86_BACTR</name>
<feature type="compositionally biased region" description="Basic and acidic residues" evidence="1">
    <location>
        <begin position="112"/>
        <end position="148"/>
    </location>
</feature>
<protein>
    <submittedName>
        <fullName evidence="2">Lipoprotein</fullName>
    </submittedName>
</protein>
<dbReference type="STRING" id="1221996.QY95_00074"/>
<dbReference type="InterPro" id="IPR019076">
    <property type="entry name" value="Spore_lipoprot_YhcN/YlaJ-like"/>
</dbReference>
<gene>
    <name evidence="2" type="ORF">QY95_00074</name>
</gene>
<dbReference type="Pfam" id="PF09580">
    <property type="entry name" value="Spore_YhcN_YlaJ"/>
    <property type="match status" value="1"/>
</dbReference>
<proteinExistence type="predicted"/>
<dbReference type="Proteomes" id="UP000031563">
    <property type="component" value="Unassembled WGS sequence"/>
</dbReference>
<keyword evidence="2" id="KW-0449">Lipoprotein</keyword>